<dbReference type="GO" id="GO:0020037">
    <property type="term" value="F:heme binding"/>
    <property type="evidence" value="ECO:0007669"/>
    <property type="project" value="InterPro"/>
</dbReference>
<feature type="binding site" description="axial binding residue" evidence="5">
    <location>
        <position position="461"/>
    </location>
    <ligand>
        <name>heme</name>
        <dbReference type="ChEBI" id="CHEBI:30413"/>
    </ligand>
    <ligandPart>
        <name>Fe</name>
        <dbReference type="ChEBI" id="CHEBI:18248"/>
    </ligandPart>
</feature>
<dbReference type="STRING" id="1076935.U4LF94"/>
<keyword evidence="7" id="KW-0808">Transferase</keyword>
<dbReference type="PRINTS" id="PR00465">
    <property type="entry name" value="EP450IV"/>
</dbReference>
<protein>
    <submittedName>
        <fullName evidence="7">Similar to Pisatin demethylase acc. no. P38364</fullName>
    </submittedName>
</protein>
<dbReference type="InterPro" id="IPR001128">
    <property type="entry name" value="Cyt_P450"/>
</dbReference>
<dbReference type="EMBL" id="HF935442">
    <property type="protein sequence ID" value="CCX30543.1"/>
    <property type="molecule type" value="Genomic_DNA"/>
</dbReference>
<dbReference type="eggNOG" id="KOG0158">
    <property type="taxonomic scope" value="Eukaryota"/>
</dbReference>
<accession>U4LF94</accession>
<dbReference type="InterPro" id="IPR050121">
    <property type="entry name" value="Cytochrome_P450_monoxygenase"/>
</dbReference>
<keyword evidence="8" id="KW-1185">Reference proteome</keyword>
<dbReference type="PROSITE" id="PS00086">
    <property type="entry name" value="CYTOCHROME_P450"/>
    <property type="match status" value="1"/>
</dbReference>
<keyword evidence="4 5" id="KW-0408">Iron</keyword>
<keyword evidence="5 6" id="KW-0349">Heme</keyword>
<dbReference type="Proteomes" id="UP000018144">
    <property type="component" value="Unassembled WGS sequence"/>
</dbReference>
<dbReference type="GO" id="GO:0004497">
    <property type="term" value="F:monooxygenase activity"/>
    <property type="evidence" value="ECO:0007669"/>
    <property type="project" value="UniProtKB-KW"/>
</dbReference>
<dbReference type="GO" id="GO:0005506">
    <property type="term" value="F:iron ion binding"/>
    <property type="evidence" value="ECO:0007669"/>
    <property type="project" value="InterPro"/>
</dbReference>
<evidence type="ECO:0000256" key="4">
    <source>
        <dbReference type="ARBA" id="ARBA00023004"/>
    </source>
</evidence>
<evidence type="ECO:0000313" key="8">
    <source>
        <dbReference type="Proteomes" id="UP000018144"/>
    </source>
</evidence>
<dbReference type="Pfam" id="PF00067">
    <property type="entry name" value="p450"/>
    <property type="match status" value="1"/>
</dbReference>
<proteinExistence type="inferred from homology"/>
<evidence type="ECO:0000256" key="1">
    <source>
        <dbReference type="ARBA" id="ARBA00001971"/>
    </source>
</evidence>
<evidence type="ECO:0000256" key="5">
    <source>
        <dbReference type="PIRSR" id="PIRSR602403-1"/>
    </source>
</evidence>
<organism evidence="7 8">
    <name type="scientific">Pyronema omphalodes (strain CBS 100304)</name>
    <name type="common">Pyronema confluens</name>
    <dbReference type="NCBI Taxonomy" id="1076935"/>
    <lineage>
        <taxon>Eukaryota</taxon>
        <taxon>Fungi</taxon>
        <taxon>Dikarya</taxon>
        <taxon>Ascomycota</taxon>
        <taxon>Pezizomycotina</taxon>
        <taxon>Pezizomycetes</taxon>
        <taxon>Pezizales</taxon>
        <taxon>Pyronemataceae</taxon>
        <taxon>Pyronema</taxon>
    </lineage>
</organism>
<comment type="similarity">
    <text evidence="2 6">Belongs to the cytochrome P450 family.</text>
</comment>
<reference evidence="7 8" key="1">
    <citation type="journal article" date="2013" name="PLoS Genet.">
        <title>The genome and development-dependent transcriptomes of Pyronema confluens: a window into fungal evolution.</title>
        <authorList>
            <person name="Traeger S."/>
            <person name="Altegoer F."/>
            <person name="Freitag M."/>
            <person name="Gabaldon T."/>
            <person name="Kempken F."/>
            <person name="Kumar A."/>
            <person name="Marcet-Houben M."/>
            <person name="Poggeler S."/>
            <person name="Stajich J.E."/>
            <person name="Nowrousian M."/>
        </authorList>
    </citation>
    <scope>NUCLEOTIDE SEQUENCE [LARGE SCALE GENOMIC DNA]</scope>
    <source>
        <strain evidence="8">CBS 100304</strain>
        <tissue evidence="7">Vegetative mycelium</tissue>
    </source>
</reference>
<keyword evidence="6" id="KW-0560">Oxidoreductase</keyword>
<evidence type="ECO:0000256" key="2">
    <source>
        <dbReference type="ARBA" id="ARBA00010617"/>
    </source>
</evidence>
<keyword evidence="6" id="KW-0503">Monooxygenase</keyword>
<dbReference type="GO" id="GO:0008168">
    <property type="term" value="F:methyltransferase activity"/>
    <property type="evidence" value="ECO:0007669"/>
    <property type="project" value="UniProtKB-KW"/>
</dbReference>
<evidence type="ECO:0000256" key="6">
    <source>
        <dbReference type="RuleBase" id="RU000461"/>
    </source>
</evidence>
<dbReference type="OMA" id="NLIQMNR"/>
<gene>
    <name evidence="7" type="ORF">PCON_08742</name>
</gene>
<dbReference type="GO" id="GO:0032259">
    <property type="term" value="P:methylation"/>
    <property type="evidence" value="ECO:0007669"/>
    <property type="project" value="UniProtKB-KW"/>
</dbReference>
<dbReference type="InterPro" id="IPR036396">
    <property type="entry name" value="Cyt_P450_sf"/>
</dbReference>
<sequence>MAASALVTQLLVRAHQLLNFAESNQLATISTVLGAFILWFLSARYNDLSDLPGPFWASITNLYRFFDQWTWSPHLNHISLHKRHGTFLRYGPNVVSISSPDAIPIIYGVNKGFLKSEFYPVQQPISGGRKVEGMFNTTSDKIHAAFRKPVANMYAQSTLIGYEPLVDSTIRMLQKRLDEFADGRDLDLGQWLQYFAFDVIGEMTFSKRLGFLETGGDVEGVIVGIEDSLRYSALIGQMPWLDYILRTNPIIRLISAPTSYVVQFARNRLSERLASGSEKPTNDFLSKFLAANEKDPVSAPQSHVFAWTVSNVNAGSDTTAISLRSIFYYLLKNPQSMRRLREEIDWAVKEALIRPGELVSWATSQQMPYLEAVIMEGMRLHPVTGTILERVVPKGGREICGRFFKEGTIVGISPWVVQRDRTVYGEDAELWRPERWTEAGEKERKRMDGAFLGFGAGSRTCIGKNISRLEMFKLVPWMVGNYEMELADPKKEWDLLNAWFVKQTGVIVKLRKRDWSA</sequence>
<dbReference type="Gene3D" id="1.10.630.10">
    <property type="entry name" value="Cytochrome P450"/>
    <property type="match status" value="1"/>
</dbReference>
<dbReference type="CDD" id="cd11060">
    <property type="entry name" value="CYP57A1-like"/>
    <property type="match status" value="1"/>
</dbReference>
<evidence type="ECO:0000256" key="3">
    <source>
        <dbReference type="ARBA" id="ARBA00022723"/>
    </source>
</evidence>
<comment type="cofactor">
    <cofactor evidence="1 5">
        <name>heme</name>
        <dbReference type="ChEBI" id="CHEBI:30413"/>
    </cofactor>
</comment>
<keyword evidence="7" id="KW-0489">Methyltransferase</keyword>
<dbReference type="FunFam" id="1.10.630.10:FF:000050">
    <property type="entry name" value="Cytochrome P450 monooxygenase"/>
    <property type="match status" value="1"/>
</dbReference>
<dbReference type="OrthoDB" id="3934656at2759"/>
<keyword evidence="3 5" id="KW-0479">Metal-binding</keyword>
<dbReference type="AlphaFoldDB" id="U4LF94"/>
<evidence type="ECO:0000313" key="7">
    <source>
        <dbReference type="EMBL" id="CCX30543.1"/>
    </source>
</evidence>
<dbReference type="SUPFAM" id="SSF48264">
    <property type="entry name" value="Cytochrome P450"/>
    <property type="match status" value="1"/>
</dbReference>
<dbReference type="GO" id="GO:0016705">
    <property type="term" value="F:oxidoreductase activity, acting on paired donors, with incorporation or reduction of molecular oxygen"/>
    <property type="evidence" value="ECO:0007669"/>
    <property type="project" value="InterPro"/>
</dbReference>
<dbReference type="PRINTS" id="PR00385">
    <property type="entry name" value="P450"/>
</dbReference>
<dbReference type="PANTHER" id="PTHR24305">
    <property type="entry name" value="CYTOCHROME P450"/>
    <property type="match status" value="1"/>
</dbReference>
<dbReference type="InterPro" id="IPR002403">
    <property type="entry name" value="Cyt_P450_E_grp-IV"/>
</dbReference>
<dbReference type="PANTHER" id="PTHR24305:SF232">
    <property type="entry name" value="P450, PUTATIVE (EUROFUNG)-RELATED"/>
    <property type="match status" value="1"/>
</dbReference>
<name>U4LF94_PYROM</name>
<dbReference type="InterPro" id="IPR017972">
    <property type="entry name" value="Cyt_P450_CS"/>
</dbReference>